<accession>A0AAD9LKT9</accession>
<protein>
    <submittedName>
        <fullName evidence="3">Uncharacterized protein</fullName>
    </submittedName>
</protein>
<name>A0AAD9LKT9_BABDI</name>
<comment type="caution">
    <text evidence="3">The sequence shown here is derived from an EMBL/GenBank/DDBJ whole genome shotgun (WGS) entry which is preliminary data.</text>
</comment>
<feature type="region of interest" description="Disordered" evidence="2">
    <location>
        <begin position="37"/>
        <end position="119"/>
    </location>
</feature>
<sequence length="512" mass="57199">MVVADSPQTRVRSFVGETPRPRIPQSLTSIVGIKGLQSVSRSRQAPADSTSRTARRQIDGSTSSTIRQPYGTVPRWPYSSEDVDGTTSGRAELPTATPIHGENMGMRQTQPQYDPKPSVRQHLGKPIRYMANVCLDHMSTPMYPRAQLPQSNIKSYGAATMSNHDHAGASAVREASTSRVFMDDHVAMTTSSMLKSGSQSQEIVLFVLHPQTIIRPLRRAVRQVFTGLLEWLLDVLKRRGMPRNIALARLNATRWFARLFDYVAIERMLNIFKLYLNQSDALAVPRDFVDVYDAFSHEINRYCLSESMRTNMVESHGNRAFVVGGIDFTEETLKSMTRSIDPWQQHAYQTPLMPPQLIISGGPVAGTTGTMGISSPGQLMEPVHNAATATSSVAEVNRGYLLNKDNLAMMSTLVARLQSILNQKKKELERLRREQSVVDAKLHERKRVLLEICVGLTNKRLLADSLDFKATFMGIQQQFDISRNIHSPAKQLAEINRHMHAISKCAASLSKM</sequence>
<keyword evidence="1" id="KW-0175">Coiled coil</keyword>
<keyword evidence="4" id="KW-1185">Reference proteome</keyword>
<feature type="coiled-coil region" evidence="1">
    <location>
        <begin position="414"/>
        <end position="441"/>
    </location>
</feature>
<reference evidence="3" key="1">
    <citation type="journal article" date="2014" name="Nucleic Acids Res.">
        <title>The evolutionary dynamics of variant antigen genes in Babesia reveal a history of genomic innovation underlying host-parasite interaction.</title>
        <authorList>
            <person name="Jackson A.P."/>
            <person name="Otto T.D."/>
            <person name="Darby A."/>
            <person name="Ramaprasad A."/>
            <person name="Xia D."/>
            <person name="Echaide I.E."/>
            <person name="Farber M."/>
            <person name="Gahlot S."/>
            <person name="Gamble J."/>
            <person name="Gupta D."/>
            <person name="Gupta Y."/>
            <person name="Jackson L."/>
            <person name="Malandrin L."/>
            <person name="Malas T.B."/>
            <person name="Moussa E."/>
            <person name="Nair M."/>
            <person name="Reid A.J."/>
            <person name="Sanders M."/>
            <person name="Sharma J."/>
            <person name="Tracey A."/>
            <person name="Quail M.A."/>
            <person name="Weir W."/>
            <person name="Wastling J.M."/>
            <person name="Hall N."/>
            <person name="Willadsen P."/>
            <person name="Lingelbach K."/>
            <person name="Shiels B."/>
            <person name="Tait A."/>
            <person name="Berriman M."/>
            <person name="Allred D.R."/>
            <person name="Pain A."/>
        </authorList>
    </citation>
    <scope>NUCLEOTIDE SEQUENCE</scope>
    <source>
        <strain evidence="3">1802A</strain>
    </source>
</reference>
<dbReference type="AlphaFoldDB" id="A0AAD9LKT9"/>
<evidence type="ECO:0000313" key="4">
    <source>
        <dbReference type="Proteomes" id="UP001195914"/>
    </source>
</evidence>
<dbReference type="EMBL" id="JAHBMH010000003">
    <property type="protein sequence ID" value="KAK1940358.1"/>
    <property type="molecule type" value="Genomic_DNA"/>
</dbReference>
<evidence type="ECO:0000256" key="1">
    <source>
        <dbReference type="SAM" id="Coils"/>
    </source>
</evidence>
<feature type="compositionally biased region" description="Polar residues" evidence="2">
    <location>
        <begin position="37"/>
        <end position="52"/>
    </location>
</feature>
<evidence type="ECO:0000313" key="3">
    <source>
        <dbReference type="EMBL" id="KAK1940358.1"/>
    </source>
</evidence>
<evidence type="ECO:0000256" key="2">
    <source>
        <dbReference type="SAM" id="MobiDB-lite"/>
    </source>
</evidence>
<gene>
    <name evidence="3" type="ORF">X943_003181</name>
</gene>
<dbReference type="Proteomes" id="UP001195914">
    <property type="component" value="Unassembled WGS sequence"/>
</dbReference>
<organism evidence="3 4">
    <name type="scientific">Babesia divergens</name>
    <dbReference type="NCBI Taxonomy" id="32595"/>
    <lineage>
        <taxon>Eukaryota</taxon>
        <taxon>Sar</taxon>
        <taxon>Alveolata</taxon>
        <taxon>Apicomplexa</taxon>
        <taxon>Aconoidasida</taxon>
        <taxon>Piroplasmida</taxon>
        <taxon>Babesiidae</taxon>
        <taxon>Babesia</taxon>
    </lineage>
</organism>
<proteinExistence type="predicted"/>
<reference evidence="3" key="2">
    <citation type="submission" date="2021-05" db="EMBL/GenBank/DDBJ databases">
        <authorList>
            <person name="Pain A."/>
        </authorList>
    </citation>
    <scope>NUCLEOTIDE SEQUENCE</scope>
    <source>
        <strain evidence="3">1802A</strain>
    </source>
</reference>